<dbReference type="Gene3D" id="3.40.630.30">
    <property type="match status" value="1"/>
</dbReference>
<accession>A0A4Y6PYN5</accession>
<feature type="domain" description="N-acetyltransferase" evidence="1">
    <location>
        <begin position="7"/>
        <end position="155"/>
    </location>
</feature>
<dbReference type="SUPFAM" id="SSF55729">
    <property type="entry name" value="Acyl-CoA N-acyltransferases (Nat)"/>
    <property type="match status" value="1"/>
</dbReference>
<dbReference type="Pfam" id="PF13673">
    <property type="entry name" value="Acetyltransf_10"/>
    <property type="match status" value="1"/>
</dbReference>
<dbReference type="GO" id="GO:0016747">
    <property type="term" value="F:acyltransferase activity, transferring groups other than amino-acyl groups"/>
    <property type="evidence" value="ECO:0007669"/>
    <property type="project" value="InterPro"/>
</dbReference>
<dbReference type="EMBL" id="CP041186">
    <property type="protein sequence ID" value="QDG53117.1"/>
    <property type="molecule type" value="Genomic_DNA"/>
</dbReference>
<dbReference type="PROSITE" id="PS51186">
    <property type="entry name" value="GNAT"/>
    <property type="match status" value="1"/>
</dbReference>
<proteinExistence type="predicted"/>
<dbReference type="OrthoDB" id="9796171at2"/>
<reference evidence="2 3" key="1">
    <citation type="submission" date="2019-06" db="EMBL/GenBank/DDBJ databases">
        <title>Persicimonas caeni gen. nov., sp. nov., a predatory bacterium isolated from solar saltern.</title>
        <authorList>
            <person name="Wang S."/>
        </authorList>
    </citation>
    <scope>NUCLEOTIDE SEQUENCE [LARGE SCALE GENOMIC DNA]</scope>
    <source>
        <strain evidence="2 3">YN101</strain>
    </source>
</reference>
<dbReference type="RefSeq" id="WP_141199578.1">
    <property type="nucleotide sequence ID" value="NZ_CP041186.1"/>
</dbReference>
<dbReference type="AlphaFoldDB" id="A0A4Y6PYN5"/>
<evidence type="ECO:0000313" key="2">
    <source>
        <dbReference type="EMBL" id="QDG53117.1"/>
    </source>
</evidence>
<sequence>MVRPDDLHLERLAPEQVQPLRTKILRPHFDEGELCEFVQDHHHDTAHYGIVDRDFDVHAVVTYIHKECPHKPGVEALQLRGMCVDEPMQRRGLGERLLEGSLGQLAVRFPSVKIVWCNARTSAVEFYEKMGFEKIGEVFEVDRIGPHVVMWKTLPVALA</sequence>
<dbReference type="Proteomes" id="UP000315995">
    <property type="component" value="Chromosome"/>
</dbReference>
<dbReference type="InterPro" id="IPR000182">
    <property type="entry name" value="GNAT_dom"/>
</dbReference>
<dbReference type="InterPro" id="IPR016181">
    <property type="entry name" value="Acyl_CoA_acyltransferase"/>
</dbReference>
<keyword evidence="3" id="KW-1185">Reference proteome</keyword>
<accession>A0A5B8YFB7</accession>
<keyword evidence="2" id="KW-0808">Transferase</keyword>
<organism evidence="2 3">
    <name type="scientific">Persicimonas caeni</name>
    <dbReference type="NCBI Taxonomy" id="2292766"/>
    <lineage>
        <taxon>Bacteria</taxon>
        <taxon>Deltaproteobacteria</taxon>
        <taxon>Bradymonadales</taxon>
        <taxon>Bradymonadaceae</taxon>
        <taxon>Persicimonas</taxon>
    </lineage>
</organism>
<evidence type="ECO:0000259" key="1">
    <source>
        <dbReference type="PROSITE" id="PS51186"/>
    </source>
</evidence>
<protein>
    <submittedName>
        <fullName evidence="2">GNAT family N-acetyltransferase</fullName>
    </submittedName>
</protein>
<gene>
    <name evidence="2" type="ORF">FIV42_20935</name>
</gene>
<name>A0A4Y6PYN5_PERCE</name>
<evidence type="ECO:0000313" key="3">
    <source>
        <dbReference type="Proteomes" id="UP000315995"/>
    </source>
</evidence>